<gene>
    <name evidence="1" type="ORF">EV182_005641</name>
</gene>
<sequence>NADVKPKSSDGGTRSDIGLVEVSPGTALIDLDKSPGYYELFAVLEAKGSVSKETRVFEQLLVYTRQLYALQHDRRFAWGVVVCGSSVRVCLLSPNEPVFASTVMNVATRPGRKAFVEFLVNCSFCDTDQLGLDPTMIYLKHIKCWKIECPTEGEKGPKYVYSDKVIVAADRLFCRHTRCFLGLLDMPPEGGELKHDVVVKDSWSDAVSTHRDEVEFLREIRNALSVKEDVDFEYPRLLHGGCVKLWTGATDGDGKPVFIADDTDYLYRDLPITTTTGNDGGNNDGSSGPAPMWPSREHQRIVMQPVGRPLRLAESVPELIIMLCNVMQCHGTILSECGILHCDISTSNILVVWTDSGLVRGMLIDFDCATYIKGSKSEARAEMMGTLLFMSVLNLEDSPVKRTALDDWESLLYVICWLGTYGINEHTQRKEDGGSNDSELKKFTIREWRYGSFDEISLKKRLHLALPEAFETSILAGFNPDMEHWMMLTGLASELRRTL</sequence>
<accession>A0ACC1HC75</accession>
<evidence type="ECO:0000313" key="1">
    <source>
        <dbReference type="EMBL" id="KAJ1673231.1"/>
    </source>
</evidence>
<feature type="non-terminal residue" evidence="1">
    <location>
        <position position="499"/>
    </location>
</feature>
<dbReference type="EMBL" id="JAMZIH010007215">
    <property type="protein sequence ID" value="KAJ1673231.1"/>
    <property type="molecule type" value="Genomic_DNA"/>
</dbReference>
<proteinExistence type="predicted"/>
<feature type="non-terminal residue" evidence="1">
    <location>
        <position position="1"/>
    </location>
</feature>
<evidence type="ECO:0000313" key="2">
    <source>
        <dbReference type="Proteomes" id="UP001145114"/>
    </source>
</evidence>
<dbReference type="Proteomes" id="UP001145114">
    <property type="component" value="Unassembled WGS sequence"/>
</dbReference>
<protein>
    <submittedName>
        <fullName evidence="1">Uncharacterized protein</fullName>
    </submittedName>
</protein>
<keyword evidence="2" id="KW-1185">Reference proteome</keyword>
<organism evidence="1 2">
    <name type="scientific">Spiromyces aspiralis</name>
    <dbReference type="NCBI Taxonomy" id="68401"/>
    <lineage>
        <taxon>Eukaryota</taxon>
        <taxon>Fungi</taxon>
        <taxon>Fungi incertae sedis</taxon>
        <taxon>Zoopagomycota</taxon>
        <taxon>Kickxellomycotina</taxon>
        <taxon>Kickxellomycetes</taxon>
        <taxon>Kickxellales</taxon>
        <taxon>Kickxellaceae</taxon>
        <taxon>Spiromyces</taxon>
    </lineage>
</organism>
<name>A0ACC1HC75_9FUNG</name>
<reference evidence="1" key="1">
    <citation type="submission" date="2022-06" db="EMBL/GenBank/DDBJ databases">
        <title>Phylogenomic reconstructions and comparative analyses of Kickxellomycotina fungi.</title>
        <authorList>
            <person name="Reynolds N.K."/>
            <person name="Stajich J.E."/>
            <person name="Barry K."/>
            <person name="Grigoriev I.V."/>
            <person name="Crous P."/>
            <person name="Smith M.E."/>
        </authorList>
    </citation>
    <scope>NUCLEOTIDE SEQUENCE</scope>
    <source>
        <strain evidence="1">RSA 2271</strain>
    </source>
</reference>
<comment type="caution">
    <text evidence="1">The sequence shown here is derived from an EMBL/GenBank/DDBJ whole genome shotgun (WGS) entry which is preliminary data.</text>
</comment>